<sequence length="135" mass="15130">MTKEIWLNLPVKDVEASRNFFTAIGFTAKLEQSAPEERACIQAGKSIIMLFPDAILKQFNGGLEKNDTSKTAQILISFDAETREEIDELAQKVKKAGGNVFSEPSEIQGWMYGFTFADLDGHRWNGLHMDLSKTD</sequence>
<dbReference type="InterPro" id="IPR004360">
    <property type="entry name" value="Glyas_Fos-R_dOase_dom"/>
</dbReference>
<evidence type="ECO:0000259" key="1">
    <source>
        <dbReference type="Pfam" id="PF00903"/>
    </source>
</evidence>
<reference evidence="2 3" key="1">
    <citation type="journal article" date="2011" name="Stand. Genomic Sci.">
        <title>Complete genome sequence of the gliding freshwater bacterium Fluviicola taffensis type strain (RW262).</title>
        <authorList>
            <person name="Woyke T."/>
            <person name="Chertkov O."/>
            <person name="Lapidus A."/>
            <person name="Nolan M."/>
            <person name="Lucas S."/>
            <person name="Del Rio T.G."/>
            <person name="Tice H."/>
            <person name="Cheng J.F."/>
            <person name="Tapia R."/>
            <person name="Han C."/>
            <person name="Goodwin L."/>
            <person name="Pitluck S."/>
            <person name="Liolios K."/>
            <person name="Pagani I."/>
            <person name="Ivanova N."/>
            <person name="Huntemann M."/>
            <person name="Mavromatis K."/>
            <person name="Mikhailova N."/>
            <person name="Pati A."/>
            <person name="Chen A."/>
            <person name="Palaniappan K."/>
            <person name="Land M."/>
            <person name="Hauser L."/>
            <person name="Brambilla E.M."/>
            <person name="Rohde M."/>
            <person name="Mwirichia R."/>
            <person name="Sikorski J."/>
            <person name="Tindall B.J."/>
            <person name="Goker M."/>
            <person name="Bristow J."/>
            <person name="Eisen J.A."/>
            <person name="Markowitz V."/>
            <person name="Hugenholtz P."/>
            <person name="Klenk H.P."/>
            <person name="Kyrpides N.C."/>
        </authorList>
    </citation>
    <scope>NUCLEOTIDE SEQUENCE [LARGE SCALE GENOMIC DNA]</scope>
    <source>
        <strain evidence="3">DSM 16823 / RW262 / RW262</strain>
    </source>
</reference>
<dbReference type="OrthoDB" id="9798430at2"/>
<reference evidence="3" key="2">
    <citation type="submission" date="2011-02" db="EMBL/GenBank/DDBJ databases">
        <title>The complete genome of Fluviicola taffensis DSM 16823.</title>
        <authorList>
            <consortium name="US DOE Joint Genome Institute (JGI-PGF)"/>
            <person name="Lucas S."/>
            <person name="Copeland A."/>
            <person name="Lapidus A."/>
            <person name="Bruce D."/>
            <person name="Goodwin L."/>
            <person name="Pitluck S."/>
            <person name="Kyrpides N."/>
            <person name="Mavromatis K."/>
            <person name="Ivanova N."/>
            <person name="Mikhailova N."/>
            <person name="Pagani I."/>
            <person name="Chertkov O."/>
            <person name="Detter J.C."/>
            <person name="Han C."/>
            <person name="Tapia R."/>
            <person name="Land M."/>
            <person name="Hauser L."/>
            <person name="Markowitz V."/>
            <person name="Cheng J.-F."/>
            <person name="Hugenholtz P."/>
            <person name="Woyke T."/>
            <person name="Wu D."/>
            <person name="Tindall B."/>
            <person name="Pomrenke H.G."/>
            <person name="Brambilla E."/>
            <person name="Klenk H.-P."/>
            <person name="Eisen J.A."/>
        </authorList>
    </citation>
    <scope>NUCLEOTIDE SEQUENCE [LARGE SCALE GENOMIC DNA]</scope>
    <source>
        <strain evidence="3">DSM 16823 / RW262 / RW262</strain>
    </source>
</reference>
<keyword evidence="2" id="KW-0560">Oxidoreductase</keyword>
<dbReference type="HOGENOM" id="CLU_046006_21_0_10"/>
<dbReference type="SUPFAM" id="SSF54593">
    <property type="entry name" value="Glyoxalase/Bleomycin resistance protein/Dihydroxybiphenyl dioxygenase"/>
    <property type="match status" value="1"/>
</dbReference>
<dbReference type="GO" id="GO:0051213">
    <property type="term" value="F:dioxygenase activity"/>
    <property type="evidence" value="ECO:0007669"/>
    <property type="project" value="UniProtKB-KW"/>
</dbReference>
<accession>F2IEL1</accession>
<dbReference type="Proteomes" id="UP000007463">
    <property type="component" value="Chromosome"/>
</dbReference>
<keyword evidence="3" id="KW-1185">Reference proteome</keyword>
<dbReference type="RefSeq" id="WP_013687320.1">
    <property type="nucleotide sequence ID" value="NC_015321.1"/>
</dbReference>
<dbReference type="InterPro" id="IPR029068">
    <property type="entry name" value="Glyas_Bleomycin-R_OHBP_Dase"/>
</dbReference>
<name>F2IEL1_FLUTR</name>
<organism evidence="2 3">
    <name type="scientific">Fluviicola taffensis (strain DSM 16823 / NCIMB 13979 / RW262)</name>
    <dbReference type="NCBI Taxonomy" id="755732"/>
    <lineage>
        <taxon>Bacteria</taxon>
        <taxon>Pseudomonadati</taxon>
        <taxon>Bacteroidota</taxon>
        <taxon>Flavobacteriia</taxon>
        <taxon>Flavobacteriales</taxon>
        <taxon>Crocinitomicaceae</taxon>
        <taxon>Fluviicola</taxon>
    </lineage>
</organism>
<feature type="domain" description="Glyoxalase/fosfomycin resistance/dioxygenase" evidence="1">
    <location>
        <begin position="7"/>
        <end position="124"/>
    </location>
</feature>
<dbReference type="PANTHER" id="PTHR36503:SF2">
    <property type="entry name" value="BLR2408 PROTEIN"/>
    <property type="match status" value="1"/>
</dbReference>
<protein>
    <submittedName>
        <fullName evidence="2">Glyoxalase/bleomycin resistance protein/dioxygenase</fullName>
    </submittedName>
</protein>
<gene>
    <name evidence="2" type="ordered locus">Fluta_2566</name>
</gene>
<dbReference type="AlphaFoldDB" id="F2IEL1"/>
<dbReference type="Pfam" id="PF00903">
    <property type="entry name" value="Glyoxalase"/>
    <property type="match status" value="1"/>
</dbReference>
<proteinExistence type="predicted"/>
<dbReference type="PANTHER" id="PTHR36503">
    <property type="entry name" value="BLR2520 PROTEIN"/>
    <property type="match status" value="1"/>
</dbReference>
<keyword evidence="2" id="KW-0223">Dioxygenase</keyword>
<evidence type="ECO:0000313" key="2">
    <source>
        <dbReference type="EMBL" id="AEA44550.1"/>
    </source>
</evidence>
<dbReference type="KEGG" id="fte:Fluta_2566"/>
<evidence type="ECO:0000313" key="3">
    <source>
        <dbReference type="Proteomes" id="UP000007463"/>
    </source>
</evidence>
<dbReference type="eggNOG" id="COG3607">
    <property type="taxonomic scope" value="Bacteria"/>
</dbReference>
<dbReference type="Gene3D" id="3.10.180.10">
    <property type="entry name" value="2,3-Dihydroxybiphenyl 1,2-Dioxygenase, domain 1"/>
    <property type="match status" value="1"/>
</dbReference>
<dbReference type="EMBL" id="CP002542">
    <property type="protein sequence ID" value="AEA44550.1"/>
    <property type="molecule type" value="Genomic_DNA"/>
</dbReference>
<dbReference type="STRING" id="755732.Fluta_2566"/>